<organism evidence="1 2">
    <name type="scientific">Svornostia abyssi</name>
    <dbReference type="NCBI Taxonomy" id="2898438"/>
    <lineage>
        <taxon>Bacteria</taxon>
        <taxon>Bacillati</taxon>
        <taxon>Actinomycetota</taxon>
        <taxon>Thermoleophilia</taxon>
        <taxon>Solirubrobacterales</taxon>
        <taxon>Baekduiaceae</taxon>
        <taxon>Svornostia</taxon>
    </lineage>
</organism>
<accession>A0ABY5PJN6</accession>
<keyword evidence="2" id="KW-1185">Reference proteome</keyword>
<evidence type="ECO:0000313" key="1">
    <source>
        <dbReference type="EMBL" id="UUY04841.1"/>
    </source>
</evidence>
<reference evidence="2" key="1">
    <citation type="submission" date="2021-11" db="EMBL/GenBank/DDBJ databases">
        <title>Cultivation dependent microbiological survey of springs from the worlds oldest radium mine currently devoted to the extraction of radon-saturated water.</title>
        <authorList>
            <person name="Kapinusova G."/>
            <person name="Smrhova T."/>
            <person name="Strejcek M."/>
            <person name="Suman J."/>
            <person name="Jani K."/>
            <person name="Pajer P."/>
            <person name="Uhlik O."/>
        </authorList>
    </citation>
    <scope>NUCLEOTIDE SEQUENCE [LARGE SCALE GENOMIC DNA]</scope>
    <source>
        <strain evidence="2">J379</strain>
    </source>
</reference>
<name>A0ABY5PJN6_9ACTN</name>
<dbReference type="RefSeq" id="WP_353865321.1">
    <property type="nucleotide sequence ID" value="NZ_CP088295.1"/>
</dbReference>
<protein>
    <submittedName>
        <fullName evidence="1">Uncharacterized protein</fullName>
    </submittedName>
</protein>
<dbReference type="Proteomes" id="UP001058860">
    <property type="component" value="Chromosome"/>
</dbReference>
<evidence type="ECO:0000313" key="2">
    <source>
        <dbReference type="Proteomes" id="UP001058860"/>
    </source>
</evidence>
<gene>
    <name evidence="1" type="ORF">LRS13_04740</name>
</gene>
<sequence>MLRLRPLIGVVLALAVVLVLPAAAAATPLLFVQQADGGTLAKTGASTYRLTLLGVAPSVAAFADRPGRTATTERAGTFVSRWRGRFGTDPPNAALVIDGAPRGRDVAMLTLSAPRYRPRARTLTYTARALRGDAGAALKAFHARRDPVRELRFGAASLFIDDASDLMAQQMMVVFGGVMEPSTVFGLEIGGDPSVTFAAGTKAVPGVFDLGGNADVANLQVGSRQLSFSPTKIVPGSWQMVVIVTFLAPQDLETFTLRNTGNSGSRLVTVYQSLAGQDPTYIGSTPATVDWWVTAASYYGGPAAFGE</sequence>
<proteinExistence type="predicted"/>
<dbReference type="EMBL" id="CP088295">
    <property type="protein sequence ID" value="UUY04841.1"/>
    <property type="molecule type" value="Genomic_DNA"/>
</dbReference>